<evidence type="ECO:0000313" key="4">
    <source>
        <dbReference type="Proteomes" id="UP000249390"/>
    </source>
</evidence>
<dbReference type="PANTHER" id="PTHR31065">
    <property type="entry name" value="PLATZ TRANSCRIPTION FACTOR FAMILY PROTEIN"/>
    <property type="match status" value="1"/>
</dbReference>
<comment type="caution">
    <text evidence="3">The sequence shown here is derived from an EMBL/GenBank/DDBJ whole genome shotgun (WGS) entry which is preliminary data.</text>
</comment>
<accession>A0A328E7N4</accession>
<keyword evidence="1" id="KW-0479">Metal-binding</keyword>
<keyword evidence="4" id="KW-1185">Reference proteome</keyword>
<keyword evidence="1" id="KW-0862">Zinc</keyword>
<dbReference type="GO" id="GO:0008270">
    <property type="term" value="F:zinc ion binding"/>
    <property type="evidence" value="ECO:0007669"/>
    <property type="project" value="UniProtKB-KW"/>
</dbReference>
<evidence type="ECO:0000313" key="3">
    <source>
        <dbReference type="EMBL" id="RAL54055.1"/>
    </source>
</evidence>
<dbReference type="Pfam" id="PF04640">
    <property type="entry name" value="PLATZ"/>
    <property type="match status" value="1"/>
</dbReference>
<proteinExistence type="predicted"/>
<dbReference type="EMBL" id="NQVE01000015">
    <property type="protein sequence ID" value="RAL54055.1"/>
    <property type="molecule type" value="Genomic_DNA"/>
</dbReference>
<name>A0A328E7N4_9ASTE</name>
<evidence type="ECO:0000259" key="2">
    <source>
        <dbReference type="PROSITE" id="PS50119"/>
    </source>
</evidence>
<dbReference type="InterPro" id="IPR000315">
    <property type="entry name" value="Znf_B-box"/>
</dbReference>
<dbReference type="InterPro" id="IPR006734">
    <property type="entry name" value="PLATZ"/>
</dbReference>
<dbReference type="AlphaFoldDB" id="A0A328E7N4"/>
<dbReference type="PANTHER" id="PTHR31065:SF52">
    <property type="entry name" value="B BOX-TYPE DOMAIN-CONTAINING PROTEIN"/>
    <property type="match status" value="1"/>
</dbReference>
<evidence type="ECO:0000256" key="1">
    <source>
        <dbReference type="PROSITE-ProRule" id="PRU00024"/>
    </source>
</evidence>
<organism evidence="3 4">
    <name type="scientific">Cuscuta australis</name>
    <dbReference type="NCBI Taxonomy" id="267555"/>
    <lineage>
        <taxon>Eukaryota</taxon>
        <taxon>Viridiplantae</taxon>
        <taxon>Streptophyta</taxon>
        <taxon>Embryophyta</taxon>
        <taxon>Tracheophyta</taxon>
        <taxon>Spermatophyta</taxon>
        <taxon>Magnoliopsida</taxon>
        <taxon>eudicotyledons</taxon>
        <taxon>Gunneridae</taxon>
        <taxon>Pentapetalae</taxon>
        <taxon>asterids</taxon>
        <taxon>lamiids</taxon>
        <taxon>Solanales</taxon>
        <taxon>Convolvulaceae</taxon>
        <taxon>Cuscuteae</taxon>
        <taxon>Cuscuta</taxon>
        <taxon>Cuscuta subgen. Grammica</taxon>
        <taxon>Cuscuta sect. Cleistogrammica</taxon>
    </lineage>
</organism>
<sequence>MKMLDDGSSSHLPQWLLALLTEKFFNACIAHEGFKKNEKNIFCLDCSEAICSHCVHPHSLLQVRRYVYHDVIKLTDAEKLFDCSYVQAYTNNGAKVVFLKRRPLTRPCRAGSGNPCLNCDRVLQIPHVFCSISCKLQHLLSSGVQLSELISIHDDGGDSPETDEEWGGEHAAGRMTPVTVLEPLCSVKMDSGCSGSVDCRTPCCTATTEVGRRKRSTSAYRRCRSFCPVVGVAGGVSNRRKGVPHRSPLA</sequence>
<gene>
    <name evidence="3" type="ORF">DM860_004526</name>
</gene>
<protein>
    <recommendedName>
        <fullName evidence="2">B box-type domain-containing protein</fullName>
    </recommendedName>
</protein>
<keyword evidence="1" id="KW-0863">Zinc-finger</keyword>
<dbReference type="PROSITE" id="PS50119">
    <property type="entry name" value="ZF_BBOX"/>
    <property type="match status" value="1"/>
</dbReference>
<reference evidence="3 4" key="1">
    <citation type="submission" date="2018-06" db="EMBL/GenBank/DDBJ databases">
        <title>The Genome of Cuscuta australis (Dodder) Provides Insight into the Evolution of Plant Parasitism.</title>
        <authorList>
            <person name="Liu H."/>
        </authorList>
    </citation>
    <scope>NUCLEOTIDE SEQUENCE [LARGE SCALE GENOMIC DNA]</scope>
    <source>
        <strain evidence="4">cv. Yunnan</strain>
        <tissue evidence="3">Vines</tissue>
    </source>
</reference>
<feature type="domain" description="B box-type" evidence="2">
    <location>
        <begin position="28"/>
        <end position="74"/>
    </location>
</feature>
<dbReference type="Proteomes" id="UP000249390">
    <property type="component" value="Unassembled WGS sequence"/>
</dbReference>